<dbReference type="Pfam" id="PF17933">
    <property type="entry name" value="TetR_C_25"/>
    <property type="match status" value="1"/>
</dbReference>
<feature type="domain" description="HTH tetR-type" evidence="3">
    <location>
        <begin position="15"/>
        <end position="74"/>
    </location>
</feature>
<accession>E5XUC9</accession>
<dbReference type="AlphaFoldDB" id="E5XUC9"/>
<feature type="DNA-binding region" description="H-T-H motif" evidence="2">
    <location>
        <begin position="37"/>
        <end position="56"/>
    </location>
</feature>
<dbReference type="PANTHER" id="PTHR30055:SF146">
    <property type="entry name" value="HTH-TYPE TRANSCRIPTIONAL DUAL REGULATOR CECR"/>
    <property type="match status" value="1"/>
</dbReference>
<dbReference type="EMBL" id="ACZI02000001">
    <property type="protein sequence ID" value="EFV12070.1"/>
    <property type="molecule type" value="Genomic_DNA"/>
</dbReference>
<dbReference type="HOGENOM" id="CLU_088572_1_0_11"/>
<dbReference type="InterPro" id="IPR050109">
    <property type="entry name" value="HTH-type_TetR-like_transc_reg"/>
</dbReference>
<evidence type="ECO:0000313" key="4">
    <source>
        <dbReference type="EMBL" id="EFV12070.1"/>
    </source>
</evidence>
<dbReference type="PROSITE" id="PS50977">
    <property type="entry name" value="HTH_TETR_2"/>
    <property type="match status" value="1"/>
</dbReference>
<dbReference type="Pfam" id="PF00440">
    <property type="entry name" value="TetR_N"/>
    <property type="match status" value="1"/>
</dbReference>
<dbReference type="SUPFAM" id="SSF46689">
    <property type="entry name" value="Homeodomain-like"/>
    <property type="match status" value="1"/>
</dbReference>
<dbReference type="InterPro" id="IPR036271">
    <property type="entry name" value="Tet_transcr_reg_TetR-rel_C_sf"/>
</dbReference>
<dbReference type="InterPro" id="IPR041484">
    <property type="entry name" value="TetR_C_25"/>
</dbReference>
<evidence type="ECO:0000256" key="1">
    <source>
        <dbReference type="ARBA" id="ARBA00023125"/>
    </source>
</evidence>
<evidence type="ECO:0000256" key="2">
    <source>
        <dbReference type="PROSITE-ProRule" id="PRU00335"/>
    </source>
</evidence>
<dbReference type="OrthoDB" id="3403733at2"/>
<dbReference type="GO" id="GO:0000976">
    <property type="term" value="F:transcription cis-regulatory region binding"/>
    <property type="evidence" value="ECO:0007669"/>
    <property type="project" value="TreeGrafter"/>
</dbReference>
<dbReference type="PRINTS" id="PR00455">
    <property type="entry name" value="HTHTETR"/>
</dbReference>
<proteinExistence type="predicted"/>
<dbReference type="Gene3D" id="1.10.357.10">
    <property type="entry name" value="Tetracycline Repressor, domain 2"/>
    <property type="match status" value="1"/>
</dbReference>
<dbReference type="eggNOG" id="COG1309">
    <property type="taxonomic scope" value="Bacteria"/>
</dbReference>
<dbReference type="InterPro" id="IPR001647">
    <property type="entry name" value="HTH_TetR"/>
</dbReference>
<dbReference type="InterPro" id="IPR009057">
    <property type="entry name" value="Homeodomain-like_sf"/>
</dbReference>
<dbReference type="Proteomes" id="UP000004816">
    <property type="component" value="Unassembled WGS sequence"/>
</dbReference>
<protein>
    <recommendedName>
        <fullName evidence="3">HTH tetR-type domain-containing protein</fullName>
    </recommendedName>
</protein>
<dbReference type="GO" id="GO:0003700">
    <property type="term" value="F:DNA-binding transcription factor activity"/>
    <property type="evidence" value="ECO:0007669"/>
    <property type="project" value="TreeGrafter"/>
</dbReference>
<reference evidence="4 5" key="1">
    <citation type="journal article" date="2011" name="Stand. Genomic Sci.">
        <title>High quality draft genome sequence of Segniliparus rugosus CDC 945(T)= (ATCC BAA-974(T)).</title>
        <authorList>
            <person name="Earl A.M."/>
            <person name="Desjardins C.A."/>
            <person name="Fitzgerald M.G."/>
            <person name="Arachchi H.M."/>
            <person name="Zeng Q."/>
            <person name="Mehta T."/>
            <person name="Griggs A."/>
            <person name="Birren B.W."/>
            <person name="Toney N.C."/>
            <person name="Carr J."/>
            <person name="Posey J."/>
            <person name="Butler W.R."/>
        </authorList>
    </citation>
    <scope>NUCLEOTIDE SEQUENCE [LARGE SCALE GENOMIC DNA]</scope>
    <source>
        <strain evidence="5">ATCC BAA-974 / DSM 45345 / CCUG 50838 / CIP 108380 / JCM 13579 / CDC 945</strain>
    </source>
</reference>
<evidence type="ECO:0000313" key="5">
    <source>
        <dbReference type="Proteomes" id="UP000004816"/>
    </source>
</evidence>
<gene>
    <name evidence="4" type="ORF">HMPREF9336_03101</name>
</gene>
<evidence type="ECO:0000259" key="3">
    <source>
        <dbReference type="PROSITE" id="PS50977"/>
    </source>
</evidence>
<sequence length="233" mass="24948">MRSDDSGGDNRGGDLNARARIRDAAIELVGRKGFGVSVRAIAESAGFSAGLVIHHFGSKAGLRAACDEEVLRRYREAKTDAMQTGIGGGAFAQFAQVREHAPIAAYLLRSVIEGGPLAEEIIERFAEETEQILEAGVASGKIRPSRDPKARARYLAIESLGGMLLRLRPVLDGEGDLGDGRFADALVRYAAEITLPALEVFTDGLIADRSFLNAFLAHEQDSTDPEDGHGSDR</sequence>
<name>E5XUC9_SEGRC</name>
<keyword evidence="1 2" id="KW-0238">DNA-binding</keyword>
<organism evidence="4 5">
    <name type="scientific">Segniliparus rugosus (strain ATCC BAA-974 / DSM 45345 / CCUG 50838 / CIP 108380 / JCM 13579 / CDC 945)</name>
    <dbReference type="NCBI Taxonomy" id="679197"/>
    <lineage>
        <taxon>Bacteria</taxon>
        <taxon>Bacillati</taxon>
        <taxon>Actinomycetota</taxon>
        <taxon>Actinomycetes</taxon>
        <taxon>Mycobacteriales</taxon>
        <taxon>Segniliparaceae</taxon>
        <taxon>Segniliparus</taxon>
    </lineage>
</organism>
<dbReference type="RefSeq" id="WP_007471845.1">
    <property type="nucleotide sequence ID" value="NZ_KI391953.1"/>
</dbReference>
<dbReference type="PANTHER" id="PTHR30055">
    <property type="entry name" value="HTH-TYPE TRANSCRIPTIONAL REGULATOR RUTR"/>
    <property type="match status" value="1"/>
</dbReference>
<comment type="caution">
    <text evidence="4">The sequence shown here is derived from an EMBL/GenBank/DDBJ whole genome shotgun (WGS) entry which is preliminary data.</text>
</comment>
<dbReference type="STRING" id="679197.HMPREF9336_03101"/>
<dbReference type="SUPFAM" id="SSF48498">
    <property type="entry name" value="Tetracyclin repressor-like, C-terminal domain"/>
    <property type="match status" value="1"/>
</dbReference>
<keyword evidence="5" id="KW-1185">Reference proteome</keyword>